<evidence type="ECO:0000313" key="2">
    <source>
        <dbReference type="Proteomes" id="UP000586827"/>
    </source>
</evidence>
<sequence length="251" mass="29107">MFDESLFEQALAQPRLRRPLPEFLAGNRAGGRVRVLDEDELTAMTQRWFVDFERKIQHYKTFGIDIAWIMEWAKKYWWSWIMRDMSLNDELYTPDLRYKDPTTFGRVLVGHDEFVKYNFAFFDAIPDWRYDPLPGQVYIDITEDGTVRTIIRYIGSGHFDGSLRFYPYDESAPSVHGVGTFVQCSAVDRYHFTPDGLMYEGETLFDLLDGLQSAGVVPAEDSWQFRAITQASRLPTLLRDARAALPFGAAR</sequence>
<name>A0A849BWD5_9NOCA</name>
<keyword evidence="2" id="KW-1185">Reference proteome</keyword>
<dbReference type="RefSeq" id="WP_067526320.1">
    <property type="nucleotide sequence ID" value="NZ_JABELX010000002.1"/>
</dbReference>
<protein>
    <submittedName>
        <fullName evidence="1">Nuclear transport factor 2 family protein</fullName>
    </submittedName>
</protein>
<accession>A0A849BWD5</accession>
<dbReference type="Proteomes" id="UP000586827">
    <property type="component" value="Unassembled WGS sequence"/>
</dbReference>
<proteinExistence type="predicted"/>
<evidence type="ECO:0000313" key="1">
    <source>
        <dbReference type="EMBL" id="NNH69438.1"/>
    </source>
</evidence>
<dbReference type="InterPro" id="IPR032710">
    <property type="entry name" value="NTF2-like_dom_sf"/>
</dbReference>
<dbReference type="EMBL" id="JABELX010000002">
    <property type="protein sequence ID" value="NNH69438.1"/>
    <property type="molecule type" value="Genomic_DNA"/>
</dbReference>
<reference evidence="1 2" key="1">
    <citation type="submission" date="2020-05" db="EMBL/GenBank/DDBJ databases">
        <title>MicrobeNet Type strains.</title>
        <authorList>
            <person name="Nicholson A.C."/>
        </authorList>
    </citation>
    <scope>NUCLEOTIDE SEQUENCE [LARGE SCALE GENOMIC DNA]</scope>
    <source>
        <strain evidence="1 2">JCM 3224</strain>
    </source>
</reference>
<dbReference type="Gene3D" id="3.10.450.50">
    <property type="match status" value="1"/>
</dbReference>
<comment type="caution">
    <text evidence="1">The sequence shown here is derived from an EMBL/GenBank/DDBJ whole genome shotgun (WGS) entry which is preliminary data.</text>
</comment>
<gene>
    <name evidence="1" type="ORF">HLB23_06065</name>
</gene>
<dbReference type="AlphaFoldDB" id="A0A849BWD5"/>
<organism evidence="1 2">
    <name type="scientific">Nocardia uniformis</name>
    <dbReference type="NCBI Taxonomy" id="53432"/>
    <lineage>
        <taxon>Bacteria</taxon>
        <taxon>Bacillati</taxon>
        <taxon>Actinomycetota</taxon>
        <taxon>Actinomycetes</taxon>
        <taxon>Mycobacteriales</taxon>
        <taxon>Nocardiaceae</taxon>
        <taxon>Nocardia</taxon>
    </lineage>
</organism>
<dbReference type="SUPFAM" id="SSF54427">
    <property type="entry name" value="NTF2-like"/>
    <property type="match status" value="1"/>
</dbReference>